<dbReference type="SUPFAM" id="SSF56112">
    <property type="entry name" value="Protein kinase-like (PK-like)"/>
    <property type="match status" value="1"/>
</dbReference>
<evidence type="ECO:0000256" key="4">
    <source>
        <dbReference type="ARBA" id="ARBA00022840"/>
    </source>
</evidence>
<proteinExistence type="predicted"/>
<evidence type="ECO:0000256" key="3">
    <source>
        <dbReference type="ARBA" id="ARBA00022777"/>
    </source>
</evidence>
<dbReference type="PROSITE" id="PS00108">
    <property type="entry name" value="PROTEIN_KINASE_ST"/>
    <property type="match status" value="1"/>
</dbReference>
<keyword evidence="4 5" id="KW-0067">ATP-binding</keyword>
<sequence length="531" mass="57389">MNAFGVPYLQVGQTLQDGKYTLKQRLGEGGFGVTFQALHHLLGQPVVIKTLNHNSLSSPDFETLKQQFQHEAQRLAQCVHPNIVRISDYFVEAGLPFMVMDYIPGRSLGDLVFPQSPLPEATAISYIHQIGAALKAVHQAGLLHRDIKPHNIILRTGTQSVVLIDFGIAREFELGQVQTHTSLLSVGYAPIEQYMTQAQRTPATDVYGLAATLYTLLTAQVPIASVLRDRQPLPSPRDLNPSITHATNYAVLQGMKLEPEDRPSSVDQWLQLLPTVESILAAIAVEANSPPSPTSAATMAVAPRVASTYQPAPHTATATRGPVSPLPSSPPHPPWLLWSAIASSVIVVGGLAIVATRSPDSPTVAEPTPTTEESAQPPDPELPPSNNTETDDNADSLTFDNDTAPTETPSAPAPPLAAEPTPSGTPIPGFTVGATESQVEQQLGNPNASRRGYWPNTEAVLYEIVPEQITLGYLYDTDSRRIRQTEVAFAQTIPLTVMQTTLDDMLEVPATVVVQSNLAKIQARQLDRYTF</sequence>
<feature type="region of interest" description="Disordered" evidence="6">
    <location>
        <begin position="308"/>
        <end position="330"/>
    </location>
</feature>
<organism evidence="8 9">
    <name type="scientific">Almyronema epifaneia S1</name>
    <dbReference type="NCBI Taxonomy" id="2991925"/>
    <lineage>
        <taxon>Bacteria</taxon>
        <taxon>Bacillati</taxon>
        <taxon>Cyanobacteriota</taxon>
        <taxon>Cyanophyceae</taxon>
        <taxon>Nodosilineales</taxon>
        <taxon>Nodosilineaceae</taxon>
        <taxon>Almyronema</taxon>
        <taxon>Almyronema epifaneia</taxon>
    </lineage>
</organism>
<feature type="non-terminal residue" evidence="8">
    <location>
        <position position="531"/>
    </location>
</feature>
<dbReference type="PROSITE" id="PS00107">
    <property type="entry name" value="PROTEIN_KINASE_ATP"/>
    <property type="match status" value="1"/>
</dbReference>
<feature type="region of interest" description="Disordered" evidence="6">
    <location>
        <begin position="358"/>
        <end position="432"/>
    </location>
</feature>
<protein>
    <submittedName>
        <fullName evidence="8">Serine/threonine protein kinase</fullName>
    </submittedName>
</protein>
<feature type="compositionally biased region" description="Low complexity" evidence="6">
    <location>
        <begin position="361"/>
        <end position="376"/>
    </location>
</feature>
<dbReference type="InterPro" id="IPR008271">
    <property type="entry name" value="Ser/Thr_kinase_AS"/>
</dbReference>
<dbReference type="EMBL" id="JBHZOL010000025">
    <property type="protein sequence ID" value="MFE4105532.1"/>
    <property type="molecule type" value="Genomic_DNA"/>
</dbReference>
<accession>A0ABW6ICR4</accession>
<dbReference type="Gene3D" id="1.10.510.10">
    <property type="entry name" value="Transferase(Phosphotransferase) domain 1"/>
    <property type="match status" value="1"/>
</dbReference>
<dbReference type="InterPro" id="IPR011009">
    <property type="entry name" value="Kinase-like_dom_sf"/>
</dbReference>
<feature type="domain" description="Protein kinase" evidence="7">
    <location>
        <begin position="20"/>
        <end position="276"/>
    </location>
</feature>
<dbReference type="PANTHER" id="PTHR43289:SF34">
    <property type="entry name" value="SERINE_THREONINE-PROTEIN KINASE YBDM-RELATED"/>
    <property type="match status" value="1"/>
</dbReference>
<evidence type="ECO:0000256" key="5">
    <source>
        <dbReference type="PROSITE-ProRule" id="PRU10141"/>
    </source>
</evidence>
<evidence type="ECO:0000256" key="1">
    <source>
        <dbReference type="ARBA" id="ARBA00022679"/>
    </source>
</evidence>
<evidence type="ECO:0000313" key="9">
    <source>
        <dbReference type="Proteomes" id="UP001600165"/>
    </source>
</evidence>
<reference evidence="8 9" key="1">
    <citation type="submission" date="2024-10" db="EMBL/GenBank/DDBJ databases">
        <authorList>
            <person name="Ratan Roy A."/>
            <person name="Morales Sandoval P.H."/>
            <person name="De Los Santos Villalobos S."/>
            <person name="Chakraborty S."/>
            <person name="Mukherjee J."/>
        </authorList>
    </citation>
    <scope>NUCLEOTIDE SEQUENCE [LARGE SCALE GENOMIC DNA]</scope>
    <source>
        <strain evidence="8 9">S1</strain>
    </source>
</reference>
<dbReference type="Pfam" id="PF00069">
    <property type="entry name" value="Pkinase"/>
    <property type="match status" value="1"/>
</dbReference>
<evidence type="ECO:0000256" key="2">
    <source>
        <dbReference type="ARBA" id="ARBA00022741"/>
    </source>
</evidence>
<dbReference type="Proteomes" id="UP001600165">
    <property type="component" value="Unassembled WGS sequence"/>
</dbReference>
<dbReference type="CDD" id="cd14014">
    <property type="entry name" value="STKc_PknB_like"/>
    <property type="match status" value="1"/>
</dbReference>
<evidence type="ECO:0000259" key="7">
    <source>
        <dbReference type="PROSITE" id="PS50011"/>
    </source>
</evidence>
<dbReference type="PROSITE" id="PS50011">
    <property type="entry name" value="PROTEIN_KINASE_DOM"/>
    <property type="match status" value="1"/>
</dbReference>
<keyword evidence="2 5" id="KW-0547">Nucleotide-binding</keyword>
<dbReference type="SMART" id="SM00220">
    <property type="entry name" value="S_TKc"/>
    <property type="match status" value="1"/>
</dbReference>
<dbReference type="PANTHER" id="PTHR43289">
    <property type="entry name" value="MITOGEN-ACTIVATED PROTEIN KINASE KINASE KINASE 20-RELATED"/>
    <property type="match status" value="1"/>
</dbReference>
<dbReference type="GO" id="GO:0004674">
    <property type="term" value="F:protein serine/threonine kinase activity"/>
    <property type="evidence" value="ECO:0007669"/>
    <property type="project" value="UniProtKB-KW"/>
</dbReference>
<keyword evidence="9" id="KW-1185">Reference proteome</keyword>
<evidence type="ECO:0000256" key="6">
    <source>
        <dbReference type="SAM" id="MobiDB-lite"/>
    </source>
</evidence>
<gene>
    <name evidence="8" type="ORF">ACFVKH_04525</name>
</gene>
<dbReference type="InterPro" id="IPR017441">
    <property type="entry name" value="Protein_kinase_ATP_BS"/>
</dbReference>
<evidence type="ECO:0000313" key="8">
    <source>
        <dbReference type="EMBL" id="MFE4105532.1"/>
    </source>
</evidence>
<feature type="binding site" evidence="5">
    <location>
        <position position="49"/>
    </location>
    <ligand>
        <name>ATP</name>
        <dbReference type="ChEBI" id="CHEBI:30616"/>
    </ligand>
</feature>
<keyword evidence="8" id="KW-0723">Serine/threonine-protein kinase</keyword>
<comment type="caution">
    <text evidence="8">The sequence shown here is derived from an EMBL/GenBank/DDBJ whole genome shotgun (WGS) entry which is preliminary data.</text>
</comment>
<dbReference type="InterPro" id="IPR000719">
    <property type="entry name" value="Prot_kinase_dom"/>
</dbReference>
<name>A0ABW6ICR4_9CYAN</name>
<dbReference type="RefSeq" id="WP_377962262.1">
    <property type="nucleotide sequence ID" value="NZ_JBHZOL010000025.1"/>
</dbReference>
<keyword evidence="3 8" id="KW-0418">Kinase</keyword>
<keyword evidence="1" id="KW-0808">Transferase</keyword>